<feature type="signal peptide" evidence="1">
    <location>
        <begin position="1"/>
        <end position="20"/>
    </location>
</feature>
<dbReference type="PROSITE" id="PS51257">
    <property type="entry name" value="PROKAR_LIPOPROTEIN"/>
    <property type="match status" value="1"/>
</dbReference>
<reference evidence="2 3" key="1">
    <citation type="submission" date="2018-06" db="EMBL/GenBank/DDBJ databases">
        <authorList>
            <consortium name="Pathogen Informatics"/>
            <person name="Doyle S."/>
        </authorList>
    </citation>
    <scope>NUCLEOTIDE SEQUENCE [LARGE SCALE GENOMIC DNA]</scope>
    <source>
        <strain evidence="2 3">NCTC1542</strain>
    </source>
</reference>
<evidence type="ECO:0000313" key="2">
    <source>
        <dbReference type="EMBL" id="SUA31568.1"/>
    </source>
</evidence>
<evidence type="ECO:0000313" key="3">
    <source>
        <dbReference type="Proteomes" id="UP000255389"/>
    </source>
</evidence>
<gene>
    <name evidence="2" type="ORF">NCTC1542_06923</name>
</gene>
<name>A0A378WD59_MYCFO</name>
<dbReference type="Proteomes" id="UP000255389">
    <property type="component" value="Unassembled WGS sequence"/>
</dbReference>
<evidence type="ECO:0000256" key="1">
    <source>
        <dbReference type="SAM" id="SignalP"/>
    </source>
</evidence>
<sequence length="93" mass="10203">MIRTLAVASPLILVAGLASGCRDDFSYNSGYDFGTTGRQNDYRSGFTADDPKLDAFRRCIGYKLHAETSSDASRLDSDDFMEGCMDAFGFPRP</sequence>
<protein>
    <recommendedName>
        <fullName evidence="4">Lipoprotein</fullName>
    </recommendedName>
</protein>
<evidence type="ECO:0008006" key="4">
    <source>
        <dbReference type="Google" id="ProtNLM"/>
    </source>
</evidence>
<dbReference type="AlphaFoldDB" id="A0A378WD59"/>
<accession>A0A378WD59</accession>
<organism evidence="2 3">
    <name type="scientific">Mycolicibacterium fortuitum</name>
    <name type="common">Mycobacterium fortuitum</name>
    <dbReference type="NCBI Taxonomy" id="1766"/>
    <lineage>
        <taxon>Bacteria</taxon>
        <taxon>Bacillati</taxon>
        <taxon>Actinomycetota</taxon>
        <taxon>Actinomycetes</taxon>
        <taxon>Mycobacteriales</taxon>
        <taxon>Mycobacteriaceae</taxon>
        <taxon>Mycolicibacterium</taxon>
    </lineage>
</organism>
<keyword evidence="1" id="KW-0732">Signal</keyword>
<proteinExistence type="predicted"/>
<dbReference type="EMBL" id="UGQY01000006">
    <property type="protein sequence ID" value="SUA31568.1"/>
    <property type="molecule type" value="Genomic_DNA"/>
</dbReference>
<feature type="chain" id="PRO_5038599448" description="Lipoprotein" evidence="1">
    <location>
        <begin position="21"/>
        <end position="93"/>
    </location>
</feature>